<keyword evidence="2" id="KW-1185">Reference proteome</keyword>
<comment type="caution">
    <text evidence="1">The sequence shown here is derived from an EMBL/GenBank/DDBJ whole genome shotgun (WGS) entry which is preliminary data.</text>
</comment>
<protein>
    <recommendedName>
        <fullName evidence="3">Capsule polysaccharide biosynthesis protein</fullName>
    </recommendedName>
</protein>
<dbReference type="Proteomes" id="UP001610432">
    <property type="component" value="Unassembled WGS sequence"/>
</dbReference>
<dbReference type="InterPro" id="IPR029044">
    <property type="entry name" value="Nucleotide-diphossugar_trans"/>
</dbReference>
<evidence type="ECO:0008006" key="3">
    <source>
        <dbReference type="Google" id="ProtNLM"/>
    </source>
</evidence>
<dbReference type="Gene3D" id="3.90.550.20">
    <property type="match status" value="1"/>
</dbReference>
<name>A0ABR4LMX1_9EURO</name>
<dbReference type="InterPro" id="IPR008441">
    <property type="entry name" value="AfumC-like_glycosyl_Trfase"/>
</dbReference>
<dbReference type="EMBL" id="JBFXLQ010000028">
    <property type="protein sequence ID" value="KAL2865895.1"/>
    <property type="molecule type" value="Genomic_DNA"/>
</dbReference>
<accession>A0ABR4LMX1</accession>
<dbReference type="GeneID" id="98146377"/>
<organism evidence="1 2">
    <name type="scientific">Aspergillus lucknowensis</name>
    <dbReference type="NCBI Taxonomy" id="176173"/>
    <lineage>
        <taxon>Eukaryota</taxon>
        <taxon>Fungi</taxon>
        <taxon>Dikarya</taxon>
        <taxon>Ascomycota</taxon>
        <taxon>Pezizomycotina</taxon>
        <taxon>Eurotiomycetes</taxon>
        <taxon>Eurotiomycetidae</taxon>
        <taxon>Eurotiales</taxon>
        <taxon>Aspergillaceae</taxon>
        <taxon>Aspergillus</taxon>
        <taxon>Aspergillus subgen. Nidulantes</taxon>
    </lineage>
</organism>
<sequence length="403" mass="46225">MATPDATFTIPADFQSQLEPTEPLDTRTDEEILASLSEHRPVTSEKNIWAYWHAGVKAMPKWCQRNVIDWHRICGRSWTIRVLDTVLDSPNHALKYIPENLLPETFVKGTMEGQYVGPHSADFLRGACLYLYGGVFMDVSIILIRSLDRVCWSALEDPATPYTISTPMMYDAYMANHFVAARKGDAFIKHWHELFMHVWKDRTSYEGLCQNPLFAFMMDEGFAESQEHGFDWEFVVSPMTVFEYITQVIVWKRLAMLEDTGGDDGFDGVRYVREKILWFDALTEDWGMEAKIGFKGEDAFNLLKTPLDADPDSEEYKKAYDVVWHSLTSCSMEKVTHGKNLTKTLALGSLWDNQEKEGVDIEKGTFAALLRYGATRFRQTREGVAVMQIEGPRRTMKKGIYEP</sequence>
<gene>
    <name evidence="1" type="ORF">BJX67DRAFT_372825</name>
</gene>
<evidence type="ECO:0000313" key="1">
    <source>
        <dbReference type="EMBL" id="KAL2865895.1"/>
    </source>
</evidence>
<proteinExistence type="predicted"/>
<dbReference type="SUPFAM" id="SSF53448">
    <property type="entry name" value="Nucleotide-diphospho-sugar transferases"/>
    <property type="match status" value="1"/>
</dbReference>
<reference evidence="1 2" key="1">
    <citation type="submission" date="2024-07" db="EMBL/GenBank/DDBJ databases">
        <title>Section-level genome sequencing and comparative genomics of Aspergillus sections Usti and Cavernicolus.</title>
        <authorList>
            <consortium name="Lawrence Berkeley National Laboratory"/>
            <person name="Nybo J.L."/>
            <person name="Vesth T.C."/>
            <person name="Theobald S."/>
            <person name="Frisvad J.C."/>
            <person name="Larsen T.O."/>
            <person name="Kjaerboelling I."/>
            <person name="Rothschild-Mancinelli K."/>
            <person name="Lyhne E.K."/>
            <person name="Kogle M.E."/>
            <person name="Barry K."/>
            <person name="Clum A."/>
            <person name="Na H."/>
            <person name="Ledsgaard L."/>
            <person name="Lin J."/>
            <person name="Lipzen A."/>
            <person name="Kuo A."/>
            <person name="Riley R."/>
            <person name="Mondo S."/>
            <person name="Labutti K."/>
            <person name="Haridas S."/>
            <person name="Pangalinan J."/>
            <person name="Salamov A.A."/>
            <person name="Simmons B.A."/>
            <person name="Magnuson J.K."/>
            <person name="Chen J."/>
            <person name="Drula E."/>
            <person name="Henrissat B."/>
            <person name="Wiebenga A."/>
            <person name="Lubbers R.J."/>
            <person name="Gomes A.C."/>
            <person name="Macurrencykelacurrency M.R."/>
            <person name="Stajich J."/>
            <person name="Grigoriev I.V."/>
            <person name="Mortensen U.H."/>
            <person name="De Vries R.P."/>
            <person name="Baker S.E."/>
            <person name="Andersen M.R."/>
        </authorList>
    </citation>
    <scope>NUCLEOTIDE SEQUENCE [LARGE SCALE GENOMIC DNA]</scope>
    <source>
        <strain evidence="1 2">CBS 449.75</strain>
    </source>
</reference>
<dbReference type="Pfam" id="PF05704">
    <property type="entry name" value="Caps_synth"/>
    <property type="match status" value="1"/>
</dbReference>
<evidence type="ECO:0000313" key="2">
    <source>
        <dbReference type="Proteomes" id="UP001610432"/>
    </source>
</evidence>
<dbReference type="RefSeq" id="XP_070884874.1">
    <property type="nucleotide sequence ID" value="XM_071031305.1"/>
</dbReference>